<dbReference type="InterPro" id="IPR003594">
    <property type="entry name" value="HATPase_dom"/>
</dbReference>
<dbReference type="RefSeq" id="WP_184566416.1">
    <property type="nucleotide sequence ID" value="NZ_BAAARS010000012.1"/>
</dbReference>
<dbReference type="InterPro" id="IPR050267">
    <property type="entry name" value="Anti-sigma-factor_SerPK"/>
</dbReference>
<reference evidence="3 4" key="1">
    <citation type="submission" date="2020-08" db="EMBL/GenBank/DDBJ databases">
        <title>Genomic Encyclopedia of Type Strains, Phase IV (KMG-IV): sequencing the most valuable type-strain genomes for metagenomic binning, comparative biology and taxonomic classification.</title>
        <authorList>
            <person name="Goeker M."/>
        </authorList>
    </citation>
    <scope>NUCLEOTIDE SEQUENCE [LARGE SCALE GENOMIC DNA]</scope>
    <source>
        <strain evidence="3 4">DSM 43350</strain>
    </source>
</reference>
<protein>
    <submittedName>
        <fullName evidence="3">Anti-sigma regulatory factor (Ser/Thr protein kinase)</fullName>
    </submittedName>
</protein>
<dbReference type="CDD" id="cd16936">
    <property type="entry name" value="HATPase_RsbW-like"/>
    <property type="match status" value="1"/>
</dbReference>
<keyword evidence="1" id="KW-0723">Serine/threonine-protein kinase</keyword>
<dbReference type="Gene3D" id="3.30.565.10">
    <property type="entry name" value="Histidine kinase-like ATPase, C-terminal domain"/>
    <property type="match status" value="1"/>
</dbReference>
<dbReference type="InterPro" id="IPR036890">
    <property type="entry name" value="HATPase_C_sf"/>
</dbReference>
<organism evidence="3 4">
    <name type="scientific">Streptomyces paradoxus</name>
    <dbReference type="NCBI Taxonomy" id="66375"/>
    <lineage>
        <taxon>Bacteria</taxon>
        <taxon>Bacillati</taxon>
        <taxon>Actinomycetota</taxon>
        <taxon>Actinomycetes</taxon>
        <taxon>Kitasatosporales</taxon>
        <taxon>Streptomycetaceae</taxon>
        <taxon>Streptomyces</taxon>
    </lineage>
</organism>
<dbReference type="Proteomes" id="UP000591537">
    <property type="component" value="Unassembled WGS sequence"/>
</dbReference>
<gene>
    <name evidence="3" type="ORF">HNR57_006947</name>
</gene>
<evidence type="ECO:0000256" key="1">
    <source>
        <dbReference type="ARBA" id="ARBA00022527"/>
    </source>
</evidence>
<feature type="domain" description="Histidine kinase/HSP90-like ATPase" evidence="2">
    <location>
        <begin position="43"/>
        <end position="153"/>
    </location>
</feature>
<evidence type="ECO:0000313" key="4">
    <source>
        <dbReference type="Proteomes" id="UP000591537"/>
    </source>
</evidence>
<keyword evidence="4" id="KW-1185">Reference proteome</keyword>
<dbReference type="EMBL" id="JACHGV010000015">
    <property type="protein sequence ID" value="MBB6080996.1"/>
    <property type="molecule type" value="Genomic_DNA"/>
</dbReference>
<keyword evidence="1" id="KW-0418">Kinase</keyword>
<sequence length="172" mass="17973">MTATVYGTGTLHAVAVDERPSLPDPVPDLVVHEYERGFRADLTASREAVSGVRALTRSVPATYGTDQGLAESAELVVSELMGNAVRASDSGKAVPLVVEVHAAPVGSPGIEVIVHDTVPGQPNRGDAALDSAEAESGRGLGILDALTDRWSVEPSTEPSFTKMIRCLVSRAE</sequence>
<evidence type="ECO:0000259" key="2">
    <source>
        <dbReference type="Pfam" id="PF13581"/>
    </source>
</evidence>
<evidence type="ECO:0000313" key="3">
    <source>
        <dbReference type="EMBL" id="MBB6080996.1"/>
    </source>
</evidence>
<proteinExistence type="predicted"/>
<name>A0A7W9TIJ3_9ACTN</name>
<dbReference type="PANTHER" id="PTHR35526:SF3">
    <property type="entry name" value="ANTI-SIGMA-F FACTOR RSBW"/>
    <property type="match status" value="1"/>
</dbReference>
<dbReference type="AlphaFoldDB" id="A0A7W9TIJ3"/>
<dbReference type="GO" id="GO:0004674">
    <property type="term" value="F:protein serine/threonine kinase activity"/>
    <property type="evidence" value="ECO:0007669"/>
    <property type="project" value="UniProtKB-KW"/>
</dbReference>
<dbReference type="Pfam" id="PF13581">
    <property type="entry name" value="HATPase_c_2"/>
    <property type="match status" value="1"/>
</dbReference>
<accession>A0A7W9TIJ3</accession>
<keyword evidence="1" id="KW-0808">Transferase</keyword>
<comment type="caution">
    <text evidence="3">The sequence shown here is derived from an EMBL/GenBank/DDBJ whole genome shotgun (WGS) entry which is preliminary data.</text>
</comment>
<dbReference type="SUPFAM" id="SSF55874">
    <property type="entry name" value="ATPase domain of HSP90 chaperone/DNA topoisomerase II/histidine kinase"/>
    <property type="match status" value="1"/>
</dbReference>
<dbReference type="PANTHER" id="PTHR35526">
    <property type="entry name" value="ANTI-SIGMA-F FACTOR RSBW-RELATED"/>
    <property type="match status" value="1"/>
</dbReference>